<reference evidence="5 6" key="1">
    <citation type="submission" date="2019-04" db="EMBL/GenBank/DDBJ databases">
        <title>Azoarcus rhizosphaerae sp. nov. isolated from rhizosphere of Ficus religiosa.</title>
        <authorList>
            <person name="Lin S.-Y."/>
            <person name="Hameed A."/>
            <person name="Hsu Y.-H."/>
            <person name="Young C.-C."/>
        </authorList>
    </citation>
    <scope>NUCLEOTIDE SEQUENCE [LARGE SCALE GENOMIC DNA]</scope>
    <source>
        <strain evidence="5 6">CC-YHH848</strain>
    </source>
</reference>
<evidence type="ECO:0000313" key="5">
    <source>
        <dbReference type="EMBL" id="THF65407.1"/>
    </source>
</evidence>
<dbReference type="SUPFAM" id="SSF55073">
    <property type="entry name" value="Nucleotide cyclase"/>
    <property type="match status" value="1"/>
</dbReference>
<dbReference type="EMBL" id="SSOD01000001">
    <property type="protein sequence ID" value="THF65407.1"/>
    <property type="molecule type" value="Genomic_DNA"/>
</dbReference>
<keyword evidence="3" id="KW-1133">Transmembrane helix</keyword>
<sequence>MRPHRSTLAALLLCANIGLLLYLAAGTPAGWAGIDWLDVVGEGGSALLTLVWLVMLLRSRPPGRVTRWLSGGLGCVFFSLWMDCLDEFVKLPDAVTWDKWLESGPMPVGLLLITVGLYHWHCEQRAISAQMEKRERLFREHRLFDKLTPLAGAEYLRRQLDLSLRQARAERRPLSLVALDIDDFDAVNRRFGHGEGDALLLALSHLLLLNLRHQDLLCRLAGDRFVVLLPDTGERVAQDIACELEAAVASFAYHTQGQDERLRLRARTAALMAVDEDAETLLRRLNLGLRDERRDTPPAA</sequence>
<dbReference type="Proteomes" id="UP000307956">
    <property type="component" value="Unassembled WGS sequence"/>
</dbReference>
<protein>
    <recommendedName>
        <fullName evidence="1">diguanylate cyclase</fullName>
        <ecNumber evidence="1">2.7.7.65</ecNumber>
    </recommendedName>
</protein>
<keyword evidence="3" id="KW-0812">Transmembrane</keyword>
<comment type="caution">
    <text evidence="5">The sequence shown here is derived from an EMBL/GenBank/DDBJ whole genome shotgun (WGS) entry which is preliminary data.</text>
</comment>
<dbReference type="PANTHER" id="PTHR45138">
    <property type="entry name" value="REGULATORY COMPONENTS OF SENSORY TRANSDUCTION SYSTEM"/>
    <property type="match status" value="1"/>
</dbReference>
<evidence type="ECO:0000256" key="3">
    <source>
        <dbReference type="SAM" id="Phobius"/>
    </source>
</evidence>
<dbReference type="InterPro" id="IPR050469">
    <property type="entry name" value="Diguanylate_Cyclase"/>
</dbReference>
<comment type="catalytic activity">
    <reaction evidence="2">
        <text>2 GTP = 3',3'-c-di-GMP + 2 diphosphate</text>
        <dbReference type="Rhea" id="RHEA:24898"/>
        <dbReference type="ChEBI" id="CHEBI:33019"/>
        <dbReference type="ChEBI" id="CHEBI:37565"/>
        <dbReference type="ChEBI" id="CHEBI:58805"/>
        <dbReference type="EC" id="2.7.7.65"/>
    </reaction>
</comment>
<dbReference type="CDD" id="cd01949">
    <property type="entry name" value="GGDEF"/>
    <property type="match status" value="1"/>
</dbReference>
<dbReference type="OrthoDB" id="5914567at2"/>
<evidence type="ECO:0000259" key="4">
    <source>
        <dbReference type="PROSITE" id="PS50887"/>
    </source>
</evidence>
<feature type="transmembrane region" description="Helical" evidence="3">
    <location>
        <begin position="65"/>
        <end position="82"/>
    </location>
</feature>
<keyword evidence="3" id="KW-0472">Membrane</keyword>
<dbReference type="Pfam" id="PF00990">
    <property type="entry name" value="GGDEF"/>
    <property type="match status" value="1"/>
</dbReference>
<gene>
    <name evidence="5" type="ORF">E6O51_01900</name>
</gene>
<feature type="domain" description="GGDEF" evidence="4">
    <location>
        <begin position="172"/>
        <end position="300"/>
    </location>
</feature>
<dbReference type="NCBIfam" id="TIGR00254">
    <property type="entry name" value="GGDEF"/>
    <property type="match status" value="1"/>
</dbReference>
<dbReference type="InterPro" id="IPR000160">
    <property type="entry name" value="GGDEF_dom"/>
</dbReference>
<evidence type="ECO:0000256" key="1">
    <source>
        <dbReference type="ARBA" id="ARBA00012528"/>
    </source>
</evidence>
<dbReference type="PANTHER" id="PTHR45138:SF9">
    <property type="entry name" value="DIGUANYLATE CYCLASE DGCM-RELATED"/>
    <property type="match status" value="1"/>
</dbReference>
<dbReference type="AlphaFoldDB" id="A0A4S4AZ11"/>
<dbReference type="InterPro" id="IPR043128">
    <property type="entry name" value="Rev_trsase/Diguanyl_cyclase"/>
</dbReference>
<proteinExistence type="predicted"/>
<evidence type="ECO:0000313" key="6">
    <source>
        <dbReference type="Proteomes" id="UP000307956"/>
    </source>
</evidence>
<organism evidence="5 6">
    <name type="scientific">Pseudothauera rhizosphaerae</name>
    <dbReference type="NCBI Taxonomy" id="2565932"/>
    <lineage>
        <taxon>Bacteria</taxon>
        <taxon>Pseudomonadati</taxon>
        <taxon>Pseudomonadota</taxon>
        <taxon>Betaproteobacteria</taxon>
        <taxon>Rhodocyclales</taxon>
        <taxon>Zoogloeaceae</taxon>
        <taxon>Pseudothauera</taxon>
    </lineage>
</organism>
<dbReference type="GO" id="GO:1902201">
    <property type="term" value="P:negative regulation of bacterial-type flagellum-dependent cell motility"/>
    <property type="evidence" value="ECO:0007669"/>
    <property type="project" value="TreeGrafter"/>
</dbReference>
<feature type="transmembrane region" description="Helical" evidence="3">
    <location>
        <begin position="36"/>
        <end position="58"/>
    </location>
</feature>
<dbReference type="PROSITE" id="PS50887">
    <property type="entry name" value="GGDEF"/>
    <property type="match status" value="1"/>
</dbReference>
<keyword evidence="6" id="KW-1185">Reference proteome</keyword>
<evidence type="ECO:0000256" key="2">
    <source>
        <dbReference type="ARBA" id="ARBA00034247"/>
    </source>
</evidence>
<dbReference type="GO" id="GO:0043709">
    <property type="term" value="P:cell adhesion involved in single-species biofilm formation"/>
    <property type="evidence" value="ECO:0007669"/>
    <property type="project" value="TreeGrafter"/>
</dbReference>
<dbReference type="GO" id="GO:0005886">
    <property type="term" value="C:plasma membrane"/>
    <property type="evidence" value="ECO:0007669"/>
    <property type="project" value="TreeGrafter"/>
</dbReference>
<name>A0A4S4AZ11_9RHOO</name>
<dbReference type="Gene3D" id="3.30.70.270">
    <property type="match status" value="1"/>
</dbReference>
<dbReference type="GO" id="GO:0052621">
    <property type="term" value="F:diguanylate cyclase activity"/>
    <property type="evidence" value="ECO:0007669"/>
    <property type="project" value="UniProtKB-EC"/>
</dbReference>
<accession>A0A4S4AZ11</accession>
<dbReference type="InterPro" id="IPR029787">
    <property type="entry name" value="Nucleotide_cyclase"/>
</dbReference>
<dbReference type="EC" id="2.7.7.65" evidence="1"/>
<dbReference type="SMART" id="SM00267">
    <property type="entry name" value="GGDEF"/>
    <property type="match status" value="1"/>
</dbReference>